<gene>
    <name evidence="2" type="ORF">BFAG_02333</name>
</gene>
<sequence length="47" mass="5407">MALNTLIAKLDTKSRSTSTKVLFILLESSFLHLTLSYFLSLFFHLML</sequence>
<accession>A0ABN0BL80</accession>
<name>A0ABN0BL80_BACFG</name>
<keyword evidence="3" id="KW-1185">Reference proteome</keyword>
<protein>
    <submittedName>
        <fullName evidence="2">Uncharacterized protein</fullName>
    </submittedName>
</protein>
<keyword evidence="1" id="KW-1133">Transmembrane helix</keyword>
<organism evidence="2 3">
    <name type="scientific">Bacteroides fragilis 3_1_12</name>
    <dbReference type="NCBI Taxonomy" id="457424"/>
    <lineage>
        <taxon>Bacteria</taxon>
        <taxon>Pseudomonadati</taxon>
        <taxon>Bacteroidota</taxon>
        <taxon>Bacteroidia</taxon>
        <taxon>Bacteroidales</taxon>
        <taxon>Bacteroidaceae</taxon>
        <taxon>Bacteroides</taxon>
    </lineage>
</organism>
<feature type="transmembrane region" description="Helical" evidence="1">
    <location>
        <begin position="21"/>
        <end position="45"/>
    </location>
</feature>
<keyword evidence="1" id="KW-0812">Transmembrane</keyword>
<dbReference type="Proteomes" id="UP000005101">
    <property type="component" value="Unassembled WGS sequence"/>
</dbReference>
<evidence type="ECO:0000256" key="1">
    <source>
        <dbReference type="SAM" id="Phobius"/>
    </source>
</evidence>
<reference evidence="2 3" key="1">
    <citation type="submission" date="2008-12" db="EMBL/GenBank/DDBJ databases">
        <title>Annotation of Bacteroides fragilis strain 3_1_12.</title>
        <authorList>
            <consortium name="The Broad Institute Genome Sequencing Platform"/>
            <person name="Ward D."/>
            <person name="Young S.K."/>
            <person name="Kodira C.D."/>
            <person name="Zeng Q."/>
            <person name="Koehrsen M."/>
            <person name="Alvarado L."/>
            <person name="Berlin A."/>
            <person name="Borenstein D."/>
            <person name="Chen Z."/>
            <person name="Engels R."/>
            <person name="Freedman E."/>
            <person name="Gellesch M."/>
            <person name="Goldberg J."/>
            <person name="Griggs A."/>
            <person name="Gujja S."/>
            <person name="Heiman D."/>
            <person name="Hepburn T."/>
            <person name="Howarth C."/>
            <person name="Jen D."/>
            <person name="Larson L."/>
            <person name="Lewis B."/>
            <person name="Mehta T."/>
            <person name="Park D."/>
            <person name="Pearson M."/>
            <person name="Roberts A."/>
            <person name="Saif S."/>
            <person name="Shea T."/>
            <person name="Shenoy N."/>
            <person name="Sisk P."/>
            <person name="Stolte C."/>
            <person name="Sykes S."/>
            <person name="Walk T."/>
            <person name="White J."/>
            <person name="Yandava C."/>
            <person name="Allen-Vercoe E."/>
            <person name="Strauss J."/>
            <person name="Ambrose C."/>
            <person name="Lander E."/>
            <person name="Nusbaum C."/>
            <person name="Galagan J."/>
            <person name="Birren B."/>
        </authorList>
    </citation>
    <scope>NUCLEOTIDE SEQUENCE [LARGE SCALE GENOMIC DNA]</scope>
    <source>
        <strain evidence="2 3">3_1_12</strain>
    </source>
</reference>
<proteinExistence type="predicted"/>
<keyword evidence="1" id="KW-0472">Membrane</keyword>
<evidence type="ECO:0000313" key="2">
    <source>
        <dbReference type="EMBL" id="EFR53638.1"/>
    </source>
</evidence>
<evidence type="ECO:0000313" key="3">
    <source>
        <dbReference type="Proteomes" id="UP000005101"/>
    </source>
</evidence>
<dbReference type="EMBL" id="EQ973214">
    <property type="protein sequence ID" value="EFR53638.1"/>
    <property type="molecule type" value="Genomic_DNA"/>
</dbReference>